<name>A0A7V1CY27_9GAMM</name>
<evidence type="ECO:0000256" key="2">
    <source>
        <dbReference type="SAM" id="SignalP"/>
    </source>
</evidence>
<accession>A0A7V1CY27</accession>
<dbReference type="PANTHER" id="PTHR39335">
    <property type="entry name" value="BLL4220 PROTEIN"/>
    <property type="match status" value="1"/>
</dbReference>
<gene>
    <name evidence="3" type="ORF">ENH88_08350</name>
</gene>
<dbReference type="EMBL" id="DRGM01000086">
    <property type="protein sequence ID" value="HEA16442.1"/>
    <property type="molecule type" value="Genomic_DNA"/>
</dbReference>
<evidence type="ECO:0000256" key="1">
    <source>
        <dbReference type="SAM" id="MobiDB-lite"/>
    </source>
</evidence>
<feature type="signal peptide" evidence="2">
    <location>
        <begin position="1"/>
        <end position="23"/>
    </location>
</feature>
<feature type="compositionally biased region" description="Polar residues" evidence="1">
    <location>
        <begin position="25"/>
        <end position="35"/>
    </location>
</feature>
<comment type="caution">
    <text evidence="3">The sequence shown here is derived from an EMBL/GenBank/DDBJ whole genome shotgun (WGS) entry which is preliminary data.</text>
</comment>
<feature type="chain" id="PRO_5030639622" description="Lipoprotein" evidence="2">
    <location>
        <begin position="24"/>
        <end position="667"/>
    </location>
</feature>
<feature type="compositionally biased region" description="Polar residues" evidence="1">
    <location>
        <begin position="42"/>
        <end position="58"/>
    </location>
</feature>
<dbReference type="Proteomes" id="UP000886188">
    <property type="component" value="Unassembled WGS sequence"/>
</dbReference>
<feature type="region of interest" description="Disordered" evidence="1">
    <location>
        <begin position="23"/>
        <end position="58"/>
    </location>
</feature>
<dbReference type="InterPro" id="IPR005297">
    <property type="entry name" value="Lipoprotein_repeat"/>
</dbReference>
<organism evidence="3">
    <name type="scientific">Pseudoalteromonas prydzensis</name>
    <dbReference type="NCBI Taxonomy" id="182141"/>
    <lineage>
        <taxon>Bacteria</taxon>
        <taxon>Pseudomonadati</taxon>
        <taxon>Pseudomonadota</taxon>
        <taxon>Gammaproteobacteria</taxon>
        <taxon>Alteromonadales</taxon>
        <taxon>Pseudoalteromonadaceae</taxon>
        <taxon>Pseudoalteromonas</taxon>
    </lineage>
</organism>
<dbReference type="RefSeq" id="WP_304181562.1">
    <property type="nucleotide sequence ID" value="NZ_DRGM01000086.1"/>
</dbReference>
<dbReference type="PROSITE" id="PS51257">
    <property type="entry name" value="PROKAR_LIPOPROTEIN"/>
    <property type="match status" value="1"/>
</dbReference>
<evidence type="ECO:0000313" key="3">
    <source>
        <dbReference type="EMBL" id="HEA16442.1"/>
    </source>
</evidence>
<evidence type="ECO:0008006" key="4">
    <source>
        <dbReference type="Google" id="ProtNLM"/>
    </source>
</evidence>
<dbReference type="AlphaFoldDB" id="A0A7V1CY27"/>
<reference evidence="3" key="1">
    <citation type="journal article" date="2020" name="mSystems">
        <title>Genome- and Community-Level Interaction Insights into Carbon Utilization and Element Cycling Functions of Hydrothermarchaeota in Hydrothermal Sediment.</title>
        <authorList>
            <person name="Zhou Z."/>
            <person name="Liu Y."/>
            <person name="Xu W."/>
            <person name="Pan J."/>
            <person name="Luo Z.H."/>
            <person name="Li M."/>
        </authorList>
    </citation>
    <scope>NUCLEOTIDE SEQUENCE [LARGE SCALE GENOMIC DNA]</scope>
    <source>
        <strain evidence="3">HyVt-346</strain>
    </source>
</reference>
<dbReference type="PANTHER" id="PTHR39335:SF1">
    <property type="entry name" value="BLL4220 PROTEIN"/>
    <property type="match status" value="1"/>
</dbReference>
<dbReference type="GO" id="GO:0043448">
    <property type="term" value="P:alkane catabolic process"/>
    <property type="evidence" value="ECO:0007669"/>
    <property type="project" value="TreeGrafter"/>
</dbReference>
<sequence>MKINKVSRLVALAVVSMSLTACGGSDNNTTQTTPAEQAKPPVTSTPSGSQFPVQSTQPKKVSLAENGTVFTSEFGLSLYVFANDPKDQSVCNAEQGAAAGSSNDSSSCAAIWPPLLAEQNSQASDDFSIINRDDGTLQWALHGRPLYQYVNDSSEGDINGDGLNNIWHLARPRPVVINEQQLVGSDVVRVASSASEVIELARIDKTGFSLYIFDVDAIDTTNCTSDQCVNTWPPLMADQGAHSEGLFSLLSRNDSKQWAYNGKPLYFFASDQTQGDKLGDNVGNVWHLATTEPAIFRTNDAGTLLTASGKTSILAEDPAAPGSFITTVTNFDQHTLYTFDNDANSASNCSANCAVTWPPFLANENSEATGDFSIFTREDGTKQWAYQQQPLYFFANDTDKAQANGDGLGGVWHIIKPAAKTQLTSENSSLGDTLTVTGSTLLLVDDGSGNFIAQQQDKTGFALYTFNADSNGSSSCTSAACITAWPPLLATSADKATGSYSIIDRNDGFKQWAVNGKPLYFFSADSDAQATSGEGVGDVWYVARSAPVRLFNDSAKGAYFVANGLLEPSIGKTAEELQTLSLYTFDVDQKDSGESSCFAGCAATWPPLYANDNDQATGLFSIITRNEDDGSSKRQWAYKGKPLYFFTADQKLGDTFGDYAQWPLARQ</sequence>
<dbReference type="Pfam" id="PF03640">
    <property type="entry name" value="Lipoprotein_15"/>
    <property type="match status" value="6"/>
</dbReference>
<keyword evidence="2" id="KW-0732">Signal</keyword>
<protein>
    <recommendedName>
        <fullName evidence="4">Lipoprotein</fullName>
    </recommendedName>
</protein>
<proteinExistence type="predicted"/>